<evidence type="ECO:0000313" key="4">
    <source>
        <dbReference type="EMBL" id="SJZ44831.1"/>
    </source>
</evidence>
<dbReference type="EMBL" id="FUWM01000006">
    <property type="protein sequence ID" value="SJZ44831.1"/>
    <property type="molecule type" value="Genomic_DNA"/>
</dbReference>
<accession>A0A1T4KQZ0</accession>
<evidence type="ECO:0000313" key="5">
    <source>
        <dbReference type="Proteomes" id="UP000190625"/>
    </source>
</evidence>
<feature type="transmembrane region" description="Helical" evidence="2">
    <location>
        <begin position="299"/>
        <end position="319"/>
    </location>
</feature>
<dbReference type="GO" id="GO:0006171">
    <property type="term" value="P:cAMP biosynthetic process"/>
    <property type="evidence" value="ECO:0007669"/>
    <property type="project" value="TreeGrafter"/>
</dbReference>
<dbReference type="InterPro" id="IPR029787">
    <property type="entry name" value="Nucleotide_cyclase"/>
</dbReference>
<dbReference type="SMART" id="SM01080">
    <property type="entry name" value="CHASE2"/>
    <property type="match status" value="1"/>
</dbReference>
<dbReference type="CDD" id="cd07302">
    <property type="entry name" value="CHD"/>
    <property type="match status" value="1"/>
</dbReference>
<dbReference type="SUPFAM" id="SSF55073">
    <property type="entry name" value="Nucleotide cyclase"/>
    <property type="match status" value="1"/>
</dbReference>
<keyword evidence="2" id="KW-0812">Transmembrane</keyword>
<dbReference type="Pfam" id="PF05226">
    <property type="entry name" value="CHASE2"/>
    <property type="match status" value="1"/>
</dbReference>
<evidence type="ECO:0000259" key="3">
    <source>
        <dbReference type="PROSITE" id="PS50125"/>
    </source>
</evidence>
<dbReference type="SMART" id="SM00044">
    <property type="entry name" value="CYCc"/>
    <property type="match status" value="1"/>
</dbReference>
<evidence type="ECO:0000256" key="2">
    <source>
        <dbReference type="SAM" id="Phobius"/>
    </source>
</evidence>
<keyword evidence="5" id="KW-1185">Reference proteome</keyword>
<dbReference type="Pfam" id="PF00211">
    <property type="entry name" value="Guanylate_cyc"/>
    <property type="match status" value="1"/>
</dbReference>
<organism evidence="4 5">
    <name type="scientific">Selenihalanaerobacter shriftii</name>
    <dbReference type="NCBI Taxonomy" id="142842"/>
    <lineage>
        <taxon>Bacteria</taxon>
        <taxon>Bacillati</taxon>
        <taxon>Bacillota</taxon>
        <taxon>Clostridia</taxon>
        <taxon>Halanaerobiales</taxon>
        <taxon>Halobacteroidaceae</taxon>
        <taxon>Selenihalanaerobacter</taxon>
    </lineage>
</organism>
<dbReference type="PANTHER" id="PTHR43081:SF1">
    <property type="entry name" value="ADENYLATE CYCLASE, TERMINAL-DIFFERENTIATION SPECIFIC"/>
    <property type="match status" value="1"/>
</dbReference>
<dbReference type="InterPro" id="IPR050697">
    <property type="entry name" value="Adenylyl/Guanylyl_Cyclase_3/4"/>
</dbReference>
<proteinExistence type="inferred from homology"/>
<comment type="similarity">
    <text evidence="1">Belongs to the adenylyl cyclase class-3 family.</text>
</comment>
<dbReference type="PANTHER" id="PTHR43081">
    <property type="entry name" value="ADENYLATE CYCLASE, TERMINAL-DIFFERENTIATION SPECIFIC-RELATED"/>
    <property type="match status" value="1"/>
</dbReference>
<feature type="transmembrane region" description="Helical" evidence="2">
    <location>
        <begin position="356"/>
        <end position="375"/>
    </location>
</feature>
<keyword evidence="2" id="KW-0472">Membrane</keyword>
<dbReference type="PROSITE" id="PS50125">
    <property type="entry name" value="GUANYLATE_CYCLASE_2"/>
    <property type="match status" value="1"/>
</dbReference>
<name>A0A1T4KQZ0_9FIRM</name>
<feature type="transmembrane region" description="Helical" evidence="2">
    <location>
        <begin position="326"/>
        <end position="350"/>
    </location>
</feature>
<dbReference type="AlphaFoldDB" id="A0A1T4KQZ0"/>
<dbReference type="GO" id="GO:0035556">
    <property type="term" value="P:intracellular signal transduction"/>
    <property type="evidence" value="ECO:0007669"/>
    <property type="project" value="InterPro"/>
</dbReference>
<dbReference type="InterPro" id="IPR007890">
    <property type="entry name" value="CHASE2"/>
</dbReference>
<gene>
    <name evidence="4" type="ORF">SAMN02745118_00883</name>
</gene>
<feature type="transmembrane region" description="Helical" evidence="2">
    <location>
        <begin position="12"/>
        <end position="32"/>
    </location>
</feature>
<sequence>MIMQLKGRKLWIKVGVTVSFLIITFFYIGFFSNLELITLDYRFIAKHLFSEQFEKQESDITLVAVDQMSLSNLGNWPFSRKLHAKVIRNLTDAGAKVIGVDFIFNEENVENNSADKELIQATKEARKIIYPAVLDLEIERSWLRFKEDNIEIKGVKLPFKKLGREATDLGYINLIIDRDGLVRKLPTVNKSKKDYLPLSYQIITEYDDIEDNNLTKTGLINYVGPSQSFPKLSYYEVLNNDFSKELVEDKIILIGAMAPALGDKYLTPYSIFGPMYGVEIHANIIQTLLDKNTINKLNFTLISLIVLIIGLINSYFFVYRRPKIGVIILLIEFIFFILLSLYLFIQYALWLKVMPILFNIVMIYLVALGYHYFFADQKQMQLKESFAHYLPEELVNEILKNPEQIKLGGQRQQVTILFADIRGFTAYTEDHTPEEVVNKVNQYLSVMTRNILIYDGMLDKYIGDGIMAVFGAPLTDEKHLEKAIEAALEIREITQNIDDDLAVGIGISQGEVVAGNIGSKERMDYTVIGDAVNLAARLEEIARSEEILITTKDYKLLESKFTAESSRKVELKGKEGEFEIYNLKSMRG</sequence>
<dbReference type="InterPro" id="IPR001054">
    <property type="entry name" value="A/G_cyclase"/>
</dbReference>
<dbReference type="Gene3D" id="3.30.70.1230">
    <property type="entry name" value="Nucleotide cyclase"/>
    <property type="match status" value="1"/>
</dbReference>
<keyword evidence="2" id="KW-1133">Transmembrane helix</keyword>
<protein>
    <submittedName>
        <fullName evidence="4">Adenylate cyclase</fullName>
    </submittedName>
</protein>
<evidence type="ECO:0000256" key="1">
    <source>
        <dbReference type="ARBA" id="ARBA00005381"/>
    </source>
</evidence>
<dbReference type="Proteomes" id="UP000190625">
    <property type="component" value="Unassembled WGS sequence"/>
</dbReference>
<reference evidence="5" key="1">
    <citation type="submission" date="2017-02" db="EMBL/GenBank/DDBJ databases">
        <authorList>
            <person name="Varghese N."/>
            <person name="Submissions S."/>
        </authorList>
    </citation>
    <scope>NUCLEOTIDE SEQUENCE [LARGE SCALE GENOMIC DNA]</scope>
    <source>
        <strain evidence="5">ATCC BAA-73</strain>
    </source>
</reference>
<feature type="domain" description="Guanylate cyclase" evidence="3">
    <location>
        <begin position="415"/>
        <end position="539"/>
    </location>
</feature>
<dbReference type="GO" id="GO:0004016">
    <property type="term" value="F:adenylate cyclase activity"/>
    <property type="evidence" value="ECO:0007669"/>
    <property type="project" value="UniProtKB-ARBA"/>
</dbReference>
<dbReference type="STRING" id="142842.SAMN02745118_00883"/>